<gene>
    <name evidence="6" type="ORF">LPTSP3_g11980</name>
</gene>
<evidence type="ECO:0000313" key="7">
    <source>
        <dbReference type="Proteomes" id="UP000245263"/>
    </source>
</evidence>
<keyword evidence="2" id="KW-0238">DNA-binding</keyword>
<evidence type="ECO:0000256" key="1">
    <source>
        <dbReference type="ARBA" id="ARBA00023015"/>
    </source>
</evidence>
<dbReference type="InterPro" id="IPR018060">
    <property type="entry name" value="HTH_AraC"/>
</dbReference>
<protein>
    <recommendedName>
        <fullName evidence="5">HTH araC/xylS-type domain-containing protein</fullName>
    </recommendedName>
</protein>
<dbReference type="Pfam" id="PF12833">
    <property type="entry name" value="HTH_18"/>
    <property type="match status" value="1"/>
</dbReference>
<feature type="domain" description="HTH araC/xylS-type" evidence="5">
    <location>
        <begin position="254"/>
        <end position="356"/>
    </location>
</feature>
<name>A0ABN6KBD0_9LEPT</name>
<keyword evidence="7" id="KW-1185">Reference proteome</keyword>
<feature type="transmembrane region" description="Helical" evidence="4">
    <location>
        <begin position="172"/>
        <end position="195"/>
    </location>
</feature>
<feature type="transmembrane region" description="Helical" evidence="4">
    <location>
        <begin position="45"/>
        <end position="66"/>
    </location>
</feature>
<dbReference type="SUPFAM" id="SSF46689">
    <property type="entry name" value="Homeodomain-like"/>
    <property type="match status" value="1"/>
</dbReference>
<evidence type="ECO:0000256" key="3">
    <source>
        <dbReference type="ARBA" id="ARBA00023163"/>
    </source>
</evidence>
<dbReference type="PANTHER" id="PTHR43280">
    <property type="entry name" value="ARAC-FAMILY TRANSCRIPTIONAL REGULATOR"/>
    <property type="match status" value="1"/>
</dbReference>
<dbReference type="PROSITE" id="PS01124">
    <property type="entry name" value="HTH_ARAC_FAMILY_2"/>
    <property type="match status" value="1"/>
</dbReference>
<keyword evidence="1" id="KW-0805">Transcription regulation</keyword>
<dbReference type="Proteomes" id="UP000245263">
    <property type="component" value="Chromosome 1"/>
</dbReference>
<dbReference type="EMBL" id="AP025028">
    <property type="protein sequence ID" value="BDA78268.1"/>
    <property type="molecule type" value="Genomic_DNA"/>
</dbReference>
<feature type="transmembrane region" description="Helical" evidence="4">
    <location>
        <begin position="135"/>
        <end position="160"/>
    </location>
</feature>
<feature type="transmembrane region" description="Helical" evidence="4">
    <location>
        <begin position="72"/>
        <end position="91"/>
    </location>
</feature>
<proteinExistence type="predicted"/>
<feature type="transmembrane region" description="Helical" evidence="4">
    <location>
        <begin position="13"/>
        <end position="33"/>
    </location>
</feature>
<dbReference type="SMART" id="SM00342">
    <property type="entry name" value="HTH_ARAC"/>
    <property type="match status" value="1"/>
</dbReference>
<dbReference type="PANTHER" id="PTHR43280:SF29">
    <property type="entry name" value="ARAC-FAMILY TRANSCRIPTIONAL REGULATOR"/>
    <property type="match status" value="1"/>
</dbReference>
<keyword evidence="3" id="KW-0804">Transcription</keyword>
<evidence type="ECO:0000256" key="4">
    <source>
        <dbReference type="SAM" id="Phobius"/>
    </source>
</evidence>
<keyword evidence="4" id="KW-0472">Membrane</keyword>
<dbReference type="RefSeq" id="WP_109018708.1">
    <property type="nucleotide sequence ID" value="NZ_AP025028.1"/>
</dbReference>
<dbReference type="Gene3D" id="1.10.10.60">
    <property type="entry name" value="Homeodomain-like"/>
    <property type="match status" value="1"/>
</dbReference>
<keyword evidence="4" id="KW-1133">Transmembrane helix</keyword>
<reference evidence="6 7" key="1">
    <citation type="submission" date="2021-08" db="EMBL/GenBank/DDBJ databases">
        <title>Complete genome sequence of Leptospira kobayashii strain E30.</title>
        <authorList>
            <person name="Nakao R."/>
            <person name="Nakamura S."/>
            <person name="Masuzawa T."/>
            <person name="Koizumi N."/>
        </authorList>
    </citation>
    <scope>NUCLEOTIDE SEQUENCE [LARGE SCALE GENOMIC DNA]</scope>
    <source>
        <strain evidence="6 7">E30</strain>
    </source>
</reference>
<sequence>MSVNGIAWTGSDAFIAFELAGAFFSIVIGLGFLIRSDLRKNGLSALLFCLVALPQLSVSMELLGFYERLPGLGLLLPPFYIFLGPLTYAYFHQIIDREFLWKKHHFYHLIPFGLAYGILIPVYGQPRDVSHTHIWLDVVLLLIMLYVLVFLFLALLDLWVLLKTSISPLPGIYRLTIVYVLIAISDVVFLVWYQFEKSELGMVLSFGLLTVLSVLIFWGMQVYPDYLISMRKEAARGRYVKSRLRGIDSTDVIGRIRELMEMEHLYADEDLSLGRMAEALDILPHQLSEILNNQLNSSFKNFVNGHRIAAACKLLTEEPLRQILSISGAVGFSSKSSFHSEFLKVTGTTPTDYRKKAVGPGV</sequence>
<organism evidence="6 7">
    <name type="scientific">Leptospira kobayashii</name>
    <dbReference type="NCBI Taxonomy" id="1917830"/>
    <lineage>
        <taxon>Bacteria</taxon>
        <taxon>Pseudomonadati</taxon>
        <taxon>Spirochaetota</taxon>
        <taxon>Spirochaetia</taxon>
        <taxon>Leptospirales</taxon>
        <taxon>Leptospiraceae</taxon>
        <taxon>Leptospira</taxon>
    </lineage>
</organism>
<dbReference type="InterPro" id="IPR009057">
    <property type="entry name" value="Homeodomain-like_sf"/>
</dbReference>
<feature type="transmembrane region" description="Helical" evidence="4">
    <location>
        <begin position="201"/>
        <end position="223"/>
    </location>
</feature>
<evidence type="ECO:0000313" key="6">
    <source>
        <dbReference type="EMBL" id="BDA78268.1"/>
    </source>
</evidence>
<feature type="transmembrane region" description="Helical" evidence="4">
    <location>
        <begin position="106"/>
        <end position="123"/>
    </location>
</feature>
<accession>A0ABN6KBD0</accession>
<evidence type="ECO:0000256" key="2">
    <source>
        <dbReference type="ARBA" id="ARBA00023125"/>
    </source>
</evidence>
<evidence type="ECO:0000259" key="5">
    <source>
        <dbReference type="PROSITE" id="PS01124"/>
    </source>
</evidence>
<keyword evidence="4" id="KW-0812">Transmembrane</keyword>